<name>A0A285P5Y0_9AQUI</name>
<dbReference type="AlphaFoldDB" id="A0A285P5Y0"/>
<dbReference type="EMBL" id="OBEN01000008">
    <property type="protein sequence ID" value="SNZ15556.1"/>
    <property type="molecule type" value="Genomic_DNA"/>
</dbReference>
<sequence length="106" mass="12834">MSTDYLAYLISLLNSALKELEKRERKLNRILHRKGYTIKHIKGYSYVYTWWREQGKTKWKCLGRVERINTKALHDVSPILEELTKIEHLKEEVARKLEEVLRLFEF</sequence>
<reference evidence="2" key="1">
    <citation type="submission" date="2017-09" db="EMBL/GenBank/DDBJ databases">
        <authorList>
            <person name="Varghese N."/>
            <person name="Submissions S."/>
        </authorList>
    </citation>
    <scope>NUCLEOTIDE SEQUENCE [LARGE SCALE GENOMIC DNA]</scope>
    <source>
        <strain evidence="2">DSM 2913</strain>
    </source>
</reference>
<organism evidence="1 2">
    <name type="scientific">Hydrogenobacter hydrogenophilus</name>
    <dbReference type="NCBI Taxonomy" id="35835"/>
    <lineage>
        <taxon>Bacteria</taxon>
        <taxon>Pseudomonadati</taxon>
        <taxon>Aquificota</taxon>
        <taxon>Aquificia</taxon>
        <taxon>Aquificales</taxon>
        <taxon>Aquificaceae</taxon>
        <taxon>Hydrogenobacter</taxon>
    </lineage>
</organism>
<keyword evidence="2" id="KW-1185">Reference proteome</keyword>
<proteinExistence type="predicted"/>
<dbReference type="RefSeq" id="WP_096602773.1">
    <property type="nucleotide sequence ID" value="NZ_OBEN01000008.1"/>
</dbReference>
<accession>A0A285P5Y0</accession>
<gene>
    <name evidence="1" type="ORF">SAMN06265353_1400</name>
</gene>
<evidence type="ECO:0000313" key="2">
    <source>
        <dbReference type="Proteomes" id="UP000218627"/>
    </source>
</evidence>
<dbReference type="Proteomes" id="UP000218627">
    <property type="component" value="Unassembled WGS sequence"/>
</dbReference>
<evidence type="ECO:0000313" key="1">
    <source>
        <dbReference type="EMBL" id="SNZ15556.1"/>
    </source>
</evidence>
<protein>
    <submittedName>
        <fullName evidence="1">Uncharacterized protein</fullName>
    </submittedName>
</protein>